<dbReference type="STRING" id="1448320.A0A319DBM5"/>
<reference evidence="3 4" key="1">
    <citation type="submission" date="2018-02" db="EMBL/GenBank/DDBJ databases">
        <title>The genomes of Aspergillus section Nigri reveals drivers in fungal speciation.</title>
        <authorList>
            <consortium name="DOE Joint Genome Institute"/>
            <person name="Vesth T.C."/>
            <person name="Nybo J."/>
            <person name="Theobald S."/>
            <person name="Brandl J."/>
            <person name="Frisvad J.C."/>
            <person name="Nielsen K.F."/>
            <person name="Lyhne E.K."/>
            <person name="Kogle M.E."/>
            <person name="Kuo A."/>
            <person name="Riley R."/>
            <person name="Clum A."/>
            <person name="Nolan M."/>
            <person name="Lipzen A."/>
            <person name="Salamov A."/>
            <person name="Henrissat B."/>
            <person name="Wiebenga A."/>
            <person name="De vries R.P."/>
            <person name="Grigoriev I.V."/>
            <person name="Mortensen U.H."/>
            <person name="Andersen M.R."/>
            <person name="Baker S.E."/>
        </authorList>
    </citation>
    <scope>NUCLEOTIDE SEQUENCE [LARGE SCALE GENOMIC DNA]</scope>
    <source>
        <strain evidence="3 4">CBS 707.79</strain>
    </source>
</reference>
<dbReference type="PANTHER" id="PTHR43792:SF1">
    <property type="entry name" value="N-ACETYLTRANSFERASE DOMAIN-CONTAINING PROTEIN"/>
    <property type="match status" value="1"/>
</dbReference>
<name>A0A319DBM5_9EURO</name>
<dbReference type="Proteomes" id="UP000247810">
    <property type="component" value="Unassembled WGS sequence"/>
</dbReference>
<proteinExistence type="predicted"/>
<dbReference type="EMBL" id="KZ825864">
    <property type="protein sequence ID" value="PYH94836.1"/>
    <property type="molecule type" value="Genomic_DNA"/>
</dbReference>
<dbReference type="InterPro" id="IPR000182">
    <property type="entry name" value="GNAT_dom"/>
</dbReference>
<feature type="compositionally biased region" description="Low complexity" evidence="1">
    <location>
        <begin position="82"/>
        <end position="104"/>
    </location>
</feature>
<keyword evidence="4" id="KW-1185">Reference proteome</keyword>
<gene>
    <name evidence="3" type="ORF">BO71DRAFT_483428</name>
</gene>
<protein>
    <recommendedName>
        <fullName evidence="2">N-acetyltransferase domain-containing protein</fullName>
    </recommendedName>
</protein>
<evidence type="ECO:0000256" key="1">
    <source>
        <dbReference type="SAM" id="MobiDB-lite"/>
    </source>
</evidence>
<dbReference type="Pfam" id="PF13302">
    <property type="entry name" value="Acetyltransf_3"/>
    <property type="match status" value="1"/>
</dbReference>
<dbReference type="InterPro" id="IPR016181">
    <property type="entry name" value="Acyl_CoA_acyltransferase"/>
</dbReference>
<dbReference type="SUPFAM" id="SSF55729">
    <property type="entry name" value="Acyl-CoA N-acyltransferases (Nat)"/>
    <property type="match status" value="1"/>
</dbReference>
<accession>A0A319DBM5</accession>
<organism evidence="3 4">
    <name type="scientific">Aspergillus ellipticus CBS 707.79</name>
    <dbReference type="NCBI Taxonomy" id="1448320"/>
    <lineage>
        <taxon>Eukaryota</taxon>
        <taxon>Fungi</taxon>
        <taxon>Dikarya</taxon>
        <taxon>Ascomycota</taxon>
        <taxon>Pezizomycotina</taxon>
        <taxon>Eurotiomycetes</taxon>
        <taxon>Eurotiomycetidae</taxon>
        <taxon>Eurotiales</taxon>
        <taxon>Aspergillaceae</taxon>
        <taxon>Aspergillus</taxon>
        <taxon>Aspergillus subgen. Circumdati</taxon>
    </lineage>
</organism>
<evidence type="ECO:0000313" key="4">
    <source>
        <dbReference type="Proteomes" id="UP000247810"/>
    </source>
</evidence>
<dbReference type="OrthoDB" id="630895at2759"/>
<feature type="region of interest" description="Disordered" evidence="1">
    <location>
        <begin position="82"/>
        <end position="124"/>
    </location>
</feature>
<dbReference type="InterPro" id="IPR051531">
    <property type="entry name" value="N-acetyltransferase"/>
</dbReference>
<dbReference type="PANTHER" id="PTHR43792">
    <property type="entry name" value="GNAT FAMILY, PUTATIVE (AFU_ORTHOLOGUE AFUA_3G00765)-RELATED-RELATED"/>
    <property type="match status" value="1"/>
</dbReference>
<dbReference type="AlphaFoldDB" id="A0A319DBM5"/>
<dbReference type="Gene3D" id="3.40.630.30">
    <property type="match status" value="1"/>
</dbReference>
<dbReference type="GO" id="GO:0016747">
    <property type="term" value="F:acyltransferase activity, transferring groups other than amino-acyl groups"/>
    <property type="evidence" value="ECO:0007669"/>
    <property type="project" value="InterPro"/>
</dbReference>
<evidence type="ECO:0000313" key="3">
    <source>
        <dbReference type="EMBL" id="PYH94836.1"/>
    </source>
</evidence>
<dbReference type="VEuPathDB" id="FungiDB:BO71DRAFT_483428"/>
<evidence type="ECO:0000259" key="2">
    <source>
        <dbReference type="Pfam" id="PF13302"/>
    </source>
</evidence>
<feature type="compositionally biased region" description="Pro residues" evidence="1">
    <location>
        <begin position="105"/>
        <end position="117"/>
    </location>
</feature>
<feature type="domain" description="N-acetyltransferase" evidence="2">
    <location>
        <begin position="127"/>
        <end position="235"/>
    </location>
</feature>
<sequence>MNPTPPIATPRLSLTMMTMSDAADMHDIRGREEVMKWSVKKVPDATPEVTTNWLQRFTSDELSDDLGPRVGYVIRELSLSPSITPSASSSSSSSSSSTSTSTSTPPTPSPSSSPSTPPATSIPEGKVIGMLGIRLEAHTSPWAPAGQKASGKDRWEIGYILHPLAWGKGYASEAVKGVIGAWEGGVRDDVGLKEKYVRARGGQEEAAAAVDGGVWAMVNSENGASQKVLTKCRFEGPVEVEVEEDGRVGWVFVKN</sequence>